<dbReference type="PANTHER" id="PTHR30055">
    <property type="entry name" value="HTH-TYPE TRANSCRIPTIONAL REGULATOR RUTR"/>
    <property type="match status" value="1"/>
</dbReference>
<dbReference type="Proteomes" id="UP000320235">
    <property type="component" value="Unassembled WGS sequence"/>
</dbReference>
<protein>
    <submittedName>
        <fullName evidence="6">TetR family transcriptional regulator</fullName>
    </submittedName>
</protein>
<dbReference type="InterPro" id="IPR041347">
    <property type="entry name" value="MftR_C"/>
</dbReference>
<name>A0A543EUD6_9MICO</name>
<keyword evidence="1" id="KW-0805">Transcription regulation</keyword>
<dbReference type="AlphaFoldDB" id="A0A543EUD6"/>
<dbReference type="PROSITE" id="PS50977">
    <property type="entry name" value="HTH_TETR_2"/>
    <property type="match status" value="1"/>
</dbReference>
<evidence type="ECO:0000256" key="1">
    <source>
        <dbReference type="ARBA" id="ARBA00023015"/>
    </source>
</evidence>
<evidence type="ECO:0000313" key="7">
    <source>
        <dbReference type="Proteomes" id="UP000320235"/>
    </source>
</evidence>
<proteinExistence type="predicted"/>
<dbReference type="Gene3D" id="1.10.357.10">
    <property type="entry name" value="Tetracycline Repressor, domain 2"/>
    <property type="match status" value="1"/>
</dbReference>
<comment type="caution">
    <text evidence="6">The sequence shown here is derived from an EMBL/GenBank/DDBJ whole genome shotgun (WGS) entry which is preliminary data.</text>
</comment>
<dbReference type="Pfam" id="PF00440">
    <property type="entry name" value="TetR_N"/>
    <property type="match status" value="1"/>
</dbReference>
<keyword evidence="3" id="KW-0804">Transcription</keyword>
<evidence type="ECO:0000256" key="3">
    <source>
        <dbReference type="ARBA" id="ARBA00023163"/>
    </source>
</evidence>
<feature type="domain" description="HTH tetR-type" evidence="5">
    <location>
        <begin position="17"/>
        <end position="77"/>
    </location>
</feature>
<gene>
    <name evidence="6" type="ORF">FB391_2643</name>
</gene>
<sequence>MSLTVISYHRTMVRWEPDAAGRLRTAAVELFAERGVDATTVAAIAERAGVTERTFFRYFTDKREVLFADQGQFASRFVTGVREAPAGASPMDAVVAGLREAQGFFPPERRDGARVRAAVIAANPGLQERELLKMAGVAEGMAAALRDREVADPVATIAAQAGIAVLGAAFAGWLAEGETRELPELIDEALRALRSLTAS</sequence>
<dbReference type="GO" id="GO:0000976">
    <property type="term" value="F:transcription cis-regulatory region binding"/>
    <property type="evidence" value="ECO:0007669"/>
    <property type="project" value="TreeGrafter"/>
</dbReference>
<feature type="DNA-binding region" description="H-T-H motif" evidence="4">
    <location>
        <begin position="40"/>
        <end position="59"/>
    </location>
</feature>
<dbReference type="GO" id="GO:0003700">
    <property type="term" value="F:DNA-binding transcription factor activity"/>
    <property type="evidence" value="ECO:0007669"/>
    <property type="project" value="TreeGrafter"/>
</dbReference>
<dbReference type="PANTHER" id="PTHR30055:SF238">
    <property type="entry name" value="MYCOFACTOCIN BIOSYNTHESIS TRANSCRIPTIONAL REGULATOR MFTR-RELATED"/>
    <property type="match status" value="1"/>
</dbReference>
<evidence type="ECO:0000256" key="4">
    <source>
        <dbReference type="PROSITE-ProRule" id="PRU00335"/>
    </source>
</evidence>
<keyword evidence="7" id="KW-1185">Reference proteome</keyword>
<dbReference type="PROSITE" id="PS01081">
    <property type="entry name" value="HTH_TETR_1"/>
    <property type="match status" value="1"/>
</dbReference>
<dbReference type="InterPro" id="IPR009057">
    <property type="entry name" value="Homeodomain-like_sf"/>
</dbReference>
<dbReference type="InterPro" id="IPR001647">
    <property type="entry name" value="HTH_TetR"/>
</dbReference>
<dbReference type="SUPFAM" id="SSF46689">
    <property type="entry name" value="Homeodomain-like"/>
    <property type="match status" value="1"/>
</dbReference>
<dbReference type="EMBL" id="VFPE01000003">
    <property type="protein sequence ID" value="TQM25183.1"/>
    <property type="molecule type" value="Genomic_DNA"/>
</dbReference>
<accession>A0A543EUD6</accession>
<dbReference type="PRINTS" id="PR00455">
    <property type="entry name" value="HTHTETR"/>
</dbReference>
<keyword evidence="2 4" id="KW-0238">DNA-binding</keyword>
<dbReference type="InterPro" id="IPR050109">
    <property type="entry name" value="HTH-type_TetR-like_transc_reg"/>
</dbReference>
<evidence type="ECO:0000259" key="5">
    <source>
        <dbReference type="PROSITE" id="PS50977"/>
    </source>
</evidence>
<dbReference type="InterPro" id="IPR023772">
    <property type="entry name" value="DNA-bd_HTH_TetR-type_CS"/>
</dbReference>
<reference evidence="6 7" key="1">
    <citation type="submission" date="2019-06" db="EMBL/GenBank/DDBJ databases">
        <title>Sequencing the genomes of 1000 actinobacteria strains.</title>
        <authorList>
            <person name="Klenk H.-P."/>
        </authorList>
    </citation>
    <scope>NUCLEOTIDE SEQUENCE [LARGE SCALE GENOMIC DNA]</scope>
    <source>
        <strain evidence="6 7">DSM 105492</strain>
    </source>
</reference>
<evidence type="ECO:0000313" key="6">
    <source>
        <dbReference type="EMBL" id="TQM25183.1"/>
    </source>
</evidence>
<dbReference type="Pfam" id="PF17754">
    <property type="entry name" value="TetR_C_14"/>
    <property type="match status" value="1"/>
</dbReference>
<evidence type="ECO:0000256" key="2">
    <source>
        <dbReference type="ARBA" id="ARBA00023125"/>
    </source>
</evidence>
<organism evidence="6 7">
    <name type="scientific">Microbacterium kyungheense</name>
    <dbReference type="NCBI Taxonomy" id="1263636"/>
    <lineage>
        <taxon>Bacteria</taxon>
        <taxon>Bacillati</taxon>
        <taxon>Actinomycetota</taxon>
        <taxon>Actinomycetes</taxon>
        <taxon>Micrococcales</taxon>
        <taxon>Microbacteriaceae</taxon>
        <taxon>Microbacterium</taxon>
    </lineage>
</organism>